<proteinExistence type="predicted"/>
<feature type="region of interest" description="Disordered" evidence="1">
    <location>
        <begin position="289"/>
        <end position="412"/>
    </location>
</feature>
<sequence>MSAKKTPVPLPGSKPKKSKVPPPKTSLSQELVGSDDDSATESAPTAKKTEKPKATIGVHRPNGAAKSITTKEKSASKPASQTKPAPKKPAPKTISKPEQVEELSSSEVSDDSETPARDVQTKLPGEVEMKDASSDSVNGSESDSSSEDEEETAKPVPKPARAVPSKPVEVELRAAKPYQPPKGYNLVSEKDRTGSRAARIFDNLQGKQVWHITAPVGVSLKELQSISMDKAMKGDAVLSQKGTDYGFSTTEKSEDGPREVLVPGKSGYGMVPAKIQQTLHLKELVRLPKLSSKQADPNTGSEAAASITRSTIRAPRPQVKGLKMRYTPLGFTGAESGGVLGDTDSEEDDVPQEQAGLAAPNGLNLPTKAAKRRHSEANGDEAPTKKAKKHRTPEELKKREEKKAKKEKKAKA</sequence>
<dbReference type="InterPro" id="IPR053263">
    <property type="entry name" value="Euk_RPA34_RNAP_subunit"/>
</dbReference>
<dbReference type="GO" id="GO:0006360">
    <property type="term" value="P:transcription by RNA polymerase I"/>
    <property type="evidence" value="ECO:0007669"/>
    <property type="project" value="InterPro"/>
</dbReference>
<accession>A0A9P4X207</accession>
<evidence type="ECO:0000313" key="2">
    <source>
        <dbReference type="EMBL" id="KAF3047633.1"/>
    </source>
</evidence>
<dbReference type="Pfam" id="PF08208">
    <property type="entry name" value="RNA_polI_A34"/>
    <property type="match status" value="1"/>
</dbReference>
<feature type="region of interest" description="Disordered" evidence="1">
    <location>
        <begin position="246"/>
        <end position="265"/>
    </location>
</feature>
<feature type="compositionally biased region" description="Polar residues" evidence="1">
    <location>
        <begin position="291"/>
        <end position="311"/>
    </location>
</feature>
<dbReference type="EMBL" id="SWKV01000002">
    <property type="protein sequence ID" value="KAF3047633.1"/>
    <property type="molecule type" value="Genomic_DNA"/>
</dbReference>
<dbReference type="OrthoDB" id="76224at2759"/>
<gene>
    <name evidence="2" type="ORF">E8E12_011087</name>
</gene>
<comment type="caution">
    <text evidence="2">The sequence shown here is derived from an EMBL/GenBank/DDBJ whole genome shotgun (WGS) entry which is preliminary data.</text>
</comment>
<keyword evidence="3" id="KW-1185">Reference proteome</keyword>
<dbReference type="Gene3D" id="6.20.250.70">
    <property type="match status" value="1"/>
</dbReference>
<feature type="region of interest" description="Disordered" evidence="1">
    <location>
        <begin position="1"/>
        <end position="190"/>
    </location>
</feature>
<dbReference type="PANTHER" id="PTHR28155">
    <property type="entry name" value="ACR243WP"/>
    <property type="match status" value="1"/>
</dbReference>
<name>A0A9P4X207_9PLEO</name>
<feature type="compositionally biased region" description="Low complexity" evidence="1">
    <location>
        <begin position="134"/>
        <end position="143"/>
    </location>
</feature>
<feature type="compositionally biased region" description="Low complexity" evidence="1">
    <location>
        <begin position="91"/>
        <end position="107"/>
    </location>
</feature>
<protein>
    <submittedName>
        <fullName evidence="2">Uncharacterized protein</fullName>
    </submittedName>
</protein>
<reference evidence="2" key="1">
    <citation type="submission" date="2019-04" db="EMBL/GenBank/DDBJ databases">
        <title>Sequencing of skin fungus with MAO and IRED activity.</title>
        <authorList>
            <person name="Marsaioli A.J."/>
            <person name="Bonatto J.M.C."/>
            <person name="Reis Junior O."/>
        </authorList>
    </citation>
    <scope>NUCLEOTIDE SEQUENCE</scope>
    <source>
        <strain evidence="2">28M1</strain>
    </source>
</reference>
<dbReference type="Proteomes" id="UP000758155">
    <property type="component" value="Unassembled WGS sequence"/>
</dbReference>
<organism evidence="2 3">
    <name type="scientific">Didymella heteroderae</name>
    <dbReference type="NCBI Taxonomy" id="1769908"/>
    <lineage>
        <taxon>Eukaryota</taxon>
        <taxon>Fungi</taxon>
        <taxon>Dikarya</taxon>
        <taxon>Ascomycota</taxon>
        <taxon>Pezizomycotina</taxon>
        <taxon>Dothideomycetes</taxon>
        <taxon>Pleosporomycetidae</taxon>
        <taxon>Pleosporales</taxon>
        <taxon>Pleosporineae</taxon>
        <taxon>Didymellaceae</taxon>
        <taxon>Didymella</taxon>
    </lineage>
</organism>
<feature type="compositionally biased region" description="Basic and acidic residues" evidence="1">
    <location>
        <begin position="114"/>
        <end position="133"/>
    </location>
</feature>
<dbReference type="InterPro" id="IPR013240">
    <property type="entry name" value="DNA-dir_RNA_pol1_su_RPA34"/>
</dbReference>
<dbReference type="AlphaFoldDB" id="A0A9P4X207"/>
<evidence type="ECO:0000256" key="1">
    <source>
        <dbReference type="SAM" id="MobiDB-lite"/>
    </source>
</evidence>
<evidence type="ECO:0000313" key="3">
    <source>
        <dbReference type="Proteomes" id="UP000758155"/>
    </source>
</evidence>
<dbReference type="PANTHER" id="PTHR28155:SF1">
    <property type="entry name" value="DNA-DIRECTED RNA POLYMERASE I SUBUNIT RPA34.5-DOMAIN-CONTAINING PROTEIN"/>
    <property type="match status" value="1"/>
</dbReference>
<feature type="compositionally biased region" description="Basic and acidic residues" evidence="1">
    <location>
        <begin position="392"/>
        <end position="404"/>
    </location>
</feature>